<dbReference type="EMBL" id="CP048985">
    <property type="protein sequence ID" value="QID78310.1"/>
    <property type="molecule type" value="Genomic_DNA"/>
</dbReference>
<dbReference type="CDD" id="cd08577">
    <property type="entry name" value="PI-PLCc_GDPD_SF_unchar3"/>
    <property type="match status" value="1"/>
</dbReference>
<dbReference type="GO" id="GO:0006629">
    <property type="term" value="P:lipid metabolic process"/>
    <property type="evidence" value="ECO:0007669"/>
    <property type="project" value="InterPro"/>
</dbReference>
<reference evidence="4 5" key="1">
    <citation type="journal article" date="2019" name="BMC Genomics">
        <title>Chromosome level assembly and comparative genome analysis confirm lager-brewing yeasts originated from a single hybridization.</title>
        <authorList>
            <person name="Salazar A.N."/>
            <person name="Gorter de Vries A.R."/>
            <person name="van den Broek M."/>
            <person name="Brouwers N."/>
            <person name="de la Torre Cortes P."/>
            <person name="Kuijpers N.G.A."/>
            <person name="Daran J.G."/>
            <person name="Abeel T."/>
        </authorList>
    </citation>
    <scope>NUCLEOTIDE SEQUENCE [LARGE SCALE GENOMIC DNA]</scope>
    <source>
        <strain evidence="4 5">CBS 1483</strain>
    </source>
</reference>
<dbReference type="PANTHER" id="PTHR31571:SF1">
    <property type="entry name" value="ALTERED INHERITANCE OF MITOCHONDRIA PROTEIN 6"/>
    <property type="match status" value="1"/>
</dbReference>
<sequence>MLGLKGCLTILIGYVIAVCALFSSRGRNPSLTDWEKLKDQKISNIDNFGLTGQHLLEFFQENLPFLSFSEEKYRHKHVSLYYDVFKEYILRRASSKKCLPVDSAIAKLNKDVNPMPVHSHNDYWRKLPLFEGLAYGASSTEADVWNIDEKILAVGHNEAYLDPVELTLDKLYTGPLLEILDEVNCQDSDSDRKNGVFFNSPETSLFFYIDFKSDDNELTYKLLMEQYFKSLIDSGYLTYYDMKKDEIIWRPVTVILTGNYPTSLDILDNGNDNGYFESNQRFAFLDAPLLSLEPKYSKLSVAATVSFSQLMKHCGSDHWKVSLRGRMDSNEISCAKSIIDGAHALKLKTRIWGAPTWPANLVETISRQIIHDLGSDLLNLDSLFMASSLI</sequence>
<keyword evidence="3" id="KW-0732">Signal</keyword>
<dbReference type="PANTHER" id="PTHR31571">
    <property type="entry name" value="ALTERED INHERITANCE OF MITOCHONDRIA PROTEIN 6"/>
    <property type="match status" value="1"/>
</dbReference>
<dbReference type="GO" id="GO:0008081">
    <property type="term" value="F:phosphoric diester hydrolase activity"/>
    <property type="evidence" value="ECO:0007669"/>
    <property type="project" value="InterPro"/>
</dbReference>
<keyword evidence="5" id="KW-1185">Reference proteome</keyword>
<dbReference type="InterPro" id="IPR051236">
    <property type="entry name" value="HAT_RTT109-like"/>
</dbReference>
<accession>A0A6C1DNX6</accession>
<comment type="similarity">
    <text evidence="1">Belongs to the AIM6 family.</text>
</comment>
<dbReference type="AlphaFoldDB" id="A0A6C1DNX6"/>
<evidence type="ECO:0000313" key="5">
    <source>
        <dbReference type="Proteomes" id="UP000501346"/>
    </source>
</evidence>
<protein>
    <recommendedName>
        <fullName evidence="2">Altered inheritance of mitochondria protein 6</fullName>
    </recommendedName>
</protein>
<dbReference type="SUPFAM" id="SSF51695">
    <property type="entry name" value="PLC-like phosphodiesterases"/>
    <property type="match status" value="1"/>
</dbReference>
<evidence type="ECO:0000256" key="3">
    <source>
        <dbReference type="ARBA" id="ARBA00022729"/>
    </source>
</evidence>
<proteinExistence type="inferred from homology"/>
<dbReference type="InterPro" id="IPR017946">
    <property type="entry name" value="PLC-like_Pdiesterase_TIM-brl"/>
</dbReference>
<evidence type="ECO:0000313" key="4">
    <source>
        <dbReference type="EMBL" id="QID78310.1"/>
    </source>
</evidence>
<dbReference type="OrthoDB" id="4153866at2759"/>
<evidence type="ECO:0000256" key="1">
    <source>
        <dbReference type="ARBA" id="ARBA00008858"/>
    </source>
</evidence>
<dbReference type="InterPro" id="IPR039559">
    <property type="entry name" value="AIM6_PI-PLC-like_dom"/>
</dbReference>
<evidence type="ECO:0000256" key="2">
    <source>
        <dbReference type="ARBA" id="ARBA00014286"/>
    </source>
</evidence>
<name>A0A6C1DNX6_SACPS</name>
<organism evidence="4 5">
    <name type="scientific">Saccharomyces pastorianus</name>
    <name type="common">Lager yeast</name>
    <name type="synonym">Saccharomyces cerevisiae x Saccharomyces eubayanus</name>
    <dbReference type="NCBI Taxonomy" id="27292"/>
    <lineage>
        <taxon>Eukaryota</taxon>
        <taxon>Fungi</taxon>
        <taxon>Dikarya</taxon>
        <taxon>Ascomycota</taxon>
        <taxon>Saccharomycotina</taxon>
        <taxon>Saccharomycetes</taxon>
        <taxon>Saccharomycetales</taxon>
        <taxon>Saccharomycetaceae</taxon>
        <taxon>Saccharomyces</taxon>
    </lineage>
</organism>
<gene>
    <name evidence="4" type="primary">AIM6_1</name>
    <name evidence="4" type="ORF">GRS66_000515</name>
</gene>
<dbReference type="Proteomes" id="UP000501346">
    <property type="component" value="Chromosome ScIV"/>
</dbReference>